<dbReference type="Proteomes" id="UP000887566">
    <property type="component" value="Unplaced"/>
</dbReference>
<reference evidence="2" key="1">
    <citation type="submission" date="2022-11" db="UniProtKB">
        <authorList>
            <consortium name="WormBaseParasite"/>
        </authorList>
    </citation>
    <scope>IDENTIFICATION</scope>
</reference>
<protein>
    <submittedName>
        <fullName evidence="2">Uncharacterized protein</fullName>
    </submittedName>
</protein>
<evidence type="ECO:0000313" key="2">
    <source>
        <dbReference type="WBParaSite" id="PSAMB.scaffold934size38429.g9833.t1"/>
    </source>
</evidence>
<name>A0A914XSG3_9BILA</name>
<keyword evidence="1" id="KW-1185">Reference proteome</keyword>
<organism evidence="1 2">
    <name type="scientific">Plectus sambesii</name>
    <dbReference type="NCBI Taxonomy" id="2011161"/>
    <lineage>
        <taxon>Eukaryota</taxon>
        <taxon>Metazoa</taxon>
        <taxon>Ecdysozoa</taxon>
        <taxon>Nematoda</taxon>
        <taxon>Chromadorea</taxon>
        <taxon>Plectida</taxon>
        <taxon>Plectina</taxon>
        <taxon>Plectoidea</taxon>
        <taxon>Plectidae</taxon>
        <taxon>Plectus</taxon>
    </lineage>
</organism>
<dbReference type="AlphaFoldDB" id="A0A914XSG3"/>
<accession>A0A914XSG3</accession>
<dbReference type="WBParaSite" id="PSAMB.scaffold934size38429.g9833.t1">
    <property type="protein sequence ID" value="PSAMB.scaffold934size38429.g9833.t1"/>
    <property type="gene ID" value="PSAMB.scaffold934size38429.g9833"/>
</dbReference>
<evidence type="ECO:0000313" key="1">
    <source>
        <dbReference type="Proteomes" id="UP000887566"/>
    </source>
</evidence>
<proteinExistence type="predicted"/>
<sequence length="312" mass="35228">MISTKSVNEPKSFCGVPGRTRCCLHPVAPVAYIFDCFKSAFVRIDLKSGRHFTMETEQPKTLVGEKIWYDVHCVIRASETYAIALILDHESGKYCLISFLLKEEKAAIVEECQLNLKKISADANWGSIQQDANGQICGIVYWRFLDKATRFHAVRIDVDESGMISNDILANNCRLEGAWHLPTFSSNAIVWLPFCAEPYLFVLNVSYDATRLCIIKVENHSENWPLDGSTWISPVVADDKAVFYTFNAAKKLAQIHCLDWKEKCWRELRVDANDHIISGSSVVLKRSQDGKRFLHGECSNAFCSAKAHISVI</sequence>